<reference evidence="2 3" key="1">
    <citation type="journal article" date="2021" name="Elife">
        <title>Chloroplast acquisition without the gene transfer in kleptoplastic sea slugs, Plakobranchus ocellatus.</title>
        <authorList>
            <person name="Maeda T."/>
            <person name="Takahashi S."/>
            <person name="Yoshida T."/>
            <person name="Shimamura S."/>
            <person name="Takaki Y."/>
            <person name="Nagai Y."/>
            <person name="Toyoda A."/>
            <person name="Suzuki Y."/>
            <person name="Arimoto A."/>
            <person name="Ishii H."/>
            <person name="Satoh N."/>
            <person name="Nishiyama T."/>
            <person name="Hasebe M."/>
            <person name="Maruyama T."/>
            <person name="Minagawa J."/>
            <person name="Obokata J."/>
            <person name="Shigenobu S."/>
        </authorList>
    </citation>
    <scope>NUCLEOTIDE SEQUENCE [LARGE SCALE GENOMIC DNA]</scope>
</reference>
<gene>
    <name evidence="2" type="ORF">PoB_000778300</name>
</gene>
<dbReference type="Pfam" id="PF21787">
    <property type="entry name" value="TNP-like_RNaseH_N"/>
    <property type="match status" value="1"/>
</dbReference>
<sequence>MKVVCVMFDAVSIKKECVYDGKTGSFTGGVNFVKYMDSKSEMATEALPFIVVRVKGRWKLPFGYFLGKAGGEIQGQLVKDAVCLLSEKGFNVIAVTCYGSYANQKTATLPGCSLDVNSLKSSFPNPDDPCKEVFFSFDACHLLKNPILGISKANDPPGLLIFKAIRRCYARMRSLTLNWVTVTFTHQILSGQAVMTLLRRF</sequence>
<evidence type="ECO:0000313" key="2">
    <source>
        <dbReference type="EMBL" id="GFN81277.1"/>
    </source>
</evidence>
<evidence type="ECO:0000259" key="1">
    <source>
        <dbReference type="Pfam" id="PF21787"/>
    </source>
</evidence>
<name>A0AAV3YGL3_9GAST</name>
<proteinExistence type="predicted"/>
<dbReference type="Proteomes" id="UP000735302">
    <property type="component" value="Unassembled WGS sequence"/>
</dbReference>
<comment type="caution">
    <text evidence="2">The sequence shown here is derived from an EMBL/GenBank/DDBJ whole genome shotgun (WGS) entry which is preliminary data.</text>
</comment>
<feature type="domain" description="Transposable element P transposase-like RNase H" evidence="1">
    <location>
        <begin position="2"/>
        <end position="108"/>
    </location>
</feature>
<dbReference type="InterPro" id="IPR048365">
    <property type="entry name" value="TNP-like_RNaseH_N"/>
</dbReference>
<protein>
    <submittedName>
        <fullName evidence="2">THAP domain-containing protein</fullName>
    </submittedName>
</protein>
<organism evidence="2 3">
    <name type="scientific">Plakobranchus ocellatus</name>
    <dbReference type="NCBI Taxonomy" id="259542"/>
    <lineage>
        <taxon>Eukaryota</taxon>
        <taxon>Metazoa</taxon>
        <taxon>Spiralia</taxon>
        <taxon>Lophotrochozoa</taxon>
        <taxon>Mollusca</taxon>
        <taxon>Gastropoda</taxon>
        <taxon>Heterobranchia</taxon>
        <taxon>Euthyneura</taxon>
        <taxon>Panpulmonata</taxon>
        <taxon>Sacoglossa</taxon>
        <taxon>Placobranchoidea</taxon>
        <taxon>Plakobranchidae</taxon>
        <taxon>Plakobranchus</taxon>
    </lineage>
</organism>
<accession>A0AAV3YGL3</accession>
<keyword evidence="3" id="KW-1185">Reference proteome</keyword>
<dbReference type="EMBL" id="BLXT01000921">
    <property type="protein sequence ID" value="GFN81277.1"/>
    <property type="molecule type" value="Genomic_DNA"/>
</dbReference>
<dbReference type="AlphaFoldDB" id="A0AAV3YGL3"/>
<evidence type="ECO:0000313" key="3">
    <source>
        <dbReference type="Proteomes" id="UP000735302"/>
    </source>
</evidence>